<dbReference type="Pfam" id="PF00557">
    <property type="entry name" value="Peptidase_M24"/>
    <property type="match status" value="1"/>
</dbReference>
<proteinExistence type="predicted"/>
<feature type="domain" description="Peptidase M24" evidence="1">
    <location>
        <begin position="379"/>
        <end position="474"/>
    </location>
</feature>
<evidence type="ECO:0000259" key="2">
    <source>
        <dbReference type="Pfam" id="PF01321"/>
    </source>
</evidence>
<keyword evidence="4" id="KW-1185">Reference proteome</keyword>
<dbReference type="InterPro" id="IPR000587">
    <property type="entry name" value="Creatinase_N"/>
</dbReference>
<dbReference type="PANTHER" id="PTHR43763:SF6">
    <property type="entry name" value="XAA-PRO AMINOPEPTIDASE 1"/>
    <property type="match status" value="1"/>
</dbReference>
<dbReference type="AlphaFoldDB" id="A0A0D6ELZ6"/>
<gene>
    <name evidence="3" type="primary">SPOSA6832_02697</name>
</gene>
<dbReference type="SUPFAM" id="SSF53092">
    <property type="entry name" value="Creatinase/prolidase N-terminal domain"/>
    <property type="match status" value="1"/>
</dbReference>
<evidence type="ECO:0000313" key="3">
    <source>
        <dbReference type="EMBL" id="CEQ41014.1"/>
    </source>
</evidence>
<feature type="domain" description="Creatinase N-terminal" evidence="2">
    <location>
        <begin position="39"/>
        <end position="200"/>
    </location>
</feature>
<name>A0A0D6ELZ6_SPOSA</name>
<evidence type="ECO:0000313" key="4">
    <source>
        <dbReference type="Proteomes" id="UP000243876"/>
    </source>
</evidence>
<reference evidence="4" key="1">
    <citation type="submission" date="2015-02" db="EMBL/GenBank/DDBJ databases">
        <authorList>
            <person name="Gon?alves P."/>
        </authorList>
    </citation>
    <scope>NUCLEOTIDE SEQUENCE [LARGE SCALE GENOMIC DNA]</scope>
</reference>
<protein>
    <submittedName>
        <fullName evidence="3">SPOSA6832_02697-mRNA-1:cds</fullName>
    </submittedName>
</protein>
<dbReference type="PANTHER" id="PTHR43763">
    <property type="entry name" value="XAA-PRO AMINOPEPTIDASE 1"/>
    <property type="match status" value="1"/>
</dbReference>
<dbReference type="InterPro" id="IPR000994">
    <property type="entry name" value="Pept_M24"/>
</dbReference>
<dbReference type="Proteomes" id="UP000243876">
    <property type="component" value="Unassembled WGS sequence"/>
</dbReference>
<dbReference type="OrthoDB" id="9995434at2759"/>
<dbReference type="Gene3D" id="3.90.230.10">
    <property type="entry name" value="Creatinase/methionine aminopeptidase superfamily"/>
    <property type="match status" value="1"/>
</dbReference>
<dbReference type="Pfam" id="PF01321">
    <property type="entry name" value="Creatinase_N"/>
    <property type="match status" value="1"/>
</dbReference>
<dbReference type="SUPFAM" id="SSF55920">
    <property type="entry name" value="Creatinase/aminopeptidase"/>
    <property type="match status" value="1"/>
</dbReference>
<organism evidence="3 4">
    <name type="scientific">Sporidiobolus salmonicolor</name>
    <name type="common">Yeast-like fungus</name>
    <name type="synonym">Sporobolomyces salmonicolor</name>
    <dbReference type="NCBI Taxonomy" id="5005"/>
    <lineage>
        <taxon>Eukaryota</taxon>
        <taxon>Fungi</taxon>
        <taxon>Dikarya</taxon>
        <taxon>Basidiomycota</taxon>
        <taxon>Pucciniomycotina</taxon>
        <taxon>Microbotryomycetes</taxon>
        <taxon>Sporidiobolales</taxon>
        <taxon>Sporidiobolaceae</taxon>
        <taxon>Sporobolomyces</taxon>
    </lineage>
</organism>
<sequence>MLLNVLRTVLQPPRTSPHRFLRLAFSSSAANMPIDTSARLAALREQLAHHNLTGYLVDSGDAHANEYTAPADDRRAWISGFTGSAGTAVVLKDQALLWTDGRYHQVSPSSSLSSSCELTRPRSFVQQASQQLSSDWTLFKHGLPQVPSWTEYLTNPSHSGSTFPRGSRLGLDPSLLSISDYQTLAPSLQSNGIELVPIRENLVDVAWDKEGDRPKRPKEEVLVLDEKYAGALNLRGSDIPYNPVFFAHLVLPTLSSSKATLFIDLDQVPQKTYDYLMSLDVLVEPYEALGEFCEGLSKVLGQEVSLTFLFPAIFAVCYSFQTSRLNCFSPSQDCVLLPPRISLSTALSLTLPFSGVIPNHKSPISNLKSIKNATELQGFRDCHIRDGVALVRYFSWLERALARGERLTEWEGAERLEEFRKQLPLFKGLSFSTISSTGANASVIHYSPSPTESAVIDKDQIYLCDSGAQFYDGTTE</sequence>
<accession>A0A0D6ELZ6</accession>
<dbReference type="EMBL" id="CENE01000010">
    <property type="protein sequence ID" value="CEQ41014.1"/>
    <property type="molecule type" value="Genomic_DNA"/>
</dbReference>
<dbReference type="InterPro" id="IPR050422">
    <property type="entry name" value="X-Pro_aminopeptidase_P"/>
</dbReference>
<evidence type="ECO:0000259" key="1">
    <source>
        <dbReference type="Pfam" id="PF00557"/>
    </source>
</evidence>
<dbReference type="InterPro" id="IPR029149">
    <property type="entry name" value="Creatin/AminoP/Spt16_N"/>
</dbReference>
<dbReference type="GO" id="GO:0005737">
    <property type="term" value="C:cytoplasm"/>
    <property type="evidence" value="ECO:0007669"/>
    <property type="project" value="UniProtKB-ARBA"/>
</dbReference>
<dbReference type="Gene3D" id="3.40.350.10">
    <property type="entry name" value="Creatinase/prolidase N-terminal domain"/>
    <property type="match status" value="3"/>
</dbReference>
<feature type="non-terminal residue" evidence="3">
    <location>
        <position position="1"/>
    </location>
</feature>
<dbReference type="InterPro" id="IPR036005">
    <property type="entry name" value="Creatinase/aminopeptidase-like"/>
</dbReference>
<dbReference type="Pfam" id="PF16189">
    <property type="entry name" value="Creatinase_N_2"/>
    <property type="match status" value="1"/>
</dbReference>